<dbReference type="AlphaFoldDB" id="A0A192A1H2"/>
<dbReference type="SUPFAM" id="SSF89372">
    <property type="entry name" value="Fucose-specific lectin"/>
    <property type="match status" value="1"/>
</dbReference>
<evidence type="ECO:0000313" key="5">
    <source>
        <dbReference type="Proteomes" id="UP000575469"/>
    </source>
</evidence>
<dbReference type="Proteomes" id="UP000078572">
    <property type="component" value="Chromosome 1"/>
</dbReference>
<protein>
    <recommendedName>
        <fullName evidence="1">PLL-like beta propeller domain-containing protein</fullName>
    </recommendedName>
</protein>
<reference evidence="3 5" key="3">
    <citation type="submission" date="2020-04" db="EMBL/GenBank/DDBJ databases">
        <title>Ralstonia insidiosa genome sequencing and assembly.</title>
        <authorList>
            <person name="Martins R.C.R."/>
            <person name="Perdigao-Neto L.V."/>
            <person name="Levin A.S.S."/>
            <person name="Costa S.F."/>
        </authorList>
    </citation>
    <scope>NUCLEOTIDE SEQUENCE [LARGE SCALE GENOMIC DNA]</scope>
    <source>
        <strain evidence="3 5">5047</strain>
    </source>
</reference>
<dbReference type="RefSeq" id="WP_064805814.1">
    <property type="nucleotide sequence ID" value="NZ_CP016022.1"/>
</dbReference>
<keyword evidence="4" id="KW-1185">Reference proteome</keyword>
<gene>
    <name evidence="2" type="ORF">A9Y76_17455</name>
    <name evidence="3" type="ORF">HGR00_21710</name>
</gene>
<accession>A0A192A1H2</accession>
<dbReference type="InterPro" id="IPR058502">
    <property type="entry name" value="PLL-like_beta-prop"/>
</dbReference>
<evidence type="ECO:0000313" key="3">
    <source>
        <dbReference type="EMBL" id="NMV40530.1"/>
    </source>
</evidence>
<dbReference type="EMBL" id="CP016022">
    <property type="protein sequence ID" value="ANJ74126.1"/>
    <property type="molecule type" value="Genomic_DNA"/>
</dbReference>
<dbReference type="Pfam" id="PF26607">
    <property type="entry name" value="DUF8189"/>
    <property type="match status" value="1"/>
</dbReference>
<proteinExistence type="predicted"/>
<dbReference type="GeneID" id="61527815"/>
<sequence length="378" mass="39760">MNKPFEFTEVDLSAVSLAATTDWANLGGAFRGTPQQIFYGGSMYVFTRNTDNTLGMCTVATSGESGSWSKWGGTLQFNPSVAPSPNGTIAVIGLMQAGQVQVSYINPFIGSYTPWTTIGGGTPTTFTGAPVLAVNSNQRLEAFSLDTSGNLWHAYQTAVAPTITWSNWSKLGGGFNPQAQEFNVFLLQNSGQLQAVVLGKDNNLYQSTQYAGGGADSWSAFAVVGAGSNPMPQFVNGPAANFCSNTNNATYAGCNSQSAQGQNPLVFCAPSSNPSYNFPTWGGVGNLTADQYPMLSVAPLIVSNAGTPQLVWMTNARQVLLVSQSLASPTFWMNNVQPVGSANPRFTGLINAVISNGAVSLAQANADGTLSYINYLPQ</sequence>
<dbReference type="OrthoDB" id="9123376at2"/>
<reference evidence="2" key="1">
    <citation type="submission" date="2016-06" db="EMBL/GenBank/DDBJ databases">
        <authorList>
            <person name="Kjaerup R.B."/>
            <person name="Dalgaard T.S."/>
            <person name="Juul-Madsen H.R."/>
        </authorList>
    </citation>
    <scope>NUCLEOTIDE SEQUENCE [LARGE SCALE GENOMIC DNA]</scope>
    <source>
        <strain evidence="2">ATCC 49129</strain>
    </source>
</reference>
<dbReference type="Proteomes" id="UP000575469">
    <property type="component" value="Unassembled WGS sequence"/>
</dbReference>
<evidence type="ECO:0000313" key="2">
    <source>
        <dbReference type="EMBL" id="ANJ74126.1"/>
    </source>
</evidence>
<evidence type="ECO:0000259" key="1">
    <source>
        <dbReference type="Pfam" id="PF26607"/>
    </source>
</evidence>
<feature type="domain" description="PLL-like beta propeller" evidence="1">
    <location>
        <begin position="111"/>
        <end position="231"/>
    </location>
</feature>
<name>A0A192A1H2_9RALS</name>
<dbReference type="EMBL" id="JABBZM010000022">
    <property type="protein sequence ID" value="NMV40530.1"/>
    <property type="molecule type" value="Genomic_DNA"/>
</dbReference>
<reference evidence="4" key="2">
    <citation type="submission" date="2016-06" db="EMBL/GenBank/DDBJ databases">
        <authorList>
            <person name="Xu Y."/>
            <person name="Nagy A."/>
            <person name="Yan X."/>
            <person name="Kim S.W."/>
            <person name="Haley B."/>
            <person name="Liu N.T."/>
            <person name="Nou X."/>
        </authorList>
    </citation>
    <scope>NUCLEOTIDE SEQUENCE [LARGE SCALE GENOMIC DNA]</scope>
    <source>
        <strain evidence="4">ATCC 49129</strain>
    </source>
</reference>
<organism evidence="2 4">
    <name type="scientific">Ralstonia insidiosa</name>
    <dbReference type="NCBI Taxonomy" id="190721"/>
    <lineage>
        <taxon>Bacteria</taxon>
        <taxon>Pseudomonadati</taxon>
        <taxon>Pseudomonadota</taxon>
        <taxon>Betaproteobacteria</taxon>
        <taxon>Burkholderiales</taxon>
        <taxon>Burkholderiaceae</taxon>
        <taxon>Ralstonia</taxon>
    </lineage>
</organism>
<evidence type="ECO:0000313" key="4">
    <source>
        <dbReference type="Proteomes" id="UP000078572"/>
    </source>
</evidence>